<dbReference type="Proteomes" id="UP000759298">
    <property type="component" value="Unassembled WGS sequence"/>
</dbReference>
<name>A0ABS7PC45_9SPHN</name>
<dbReference type="EMBL" id="JAHWXP010000002">
    <property type="protein sequence ID" value="MBY8336630.1"/>
    <property type="molecule type" value="Genomic_DNA"/>
</dbReference>
<dbReference type="InterPro" id="IPR029063">
    <property type="entry name" value="SAM-dependent_MTases_sf"/>
</dbReference>
<keyword evidence="2" id="KW-1185">Reference proteome</keyword>
<dbReference type="SUPFAM" id="SSF53335">
    <property type="entry name" value="S-adenosyl-L-methionine-dependent methyltransferases"/>
    <property type="match status" value="1"/>
</dbReference>
<organism evidence="1 2">
    <name type="scientific">Alteriqipengyuania abyssalis</name>
    <dbReference type="NCBI Taxonomy" id="2860200"/>
    <lineage>
        <taxon>Bacteria</taxon>
        <taxon>Pseudomonadati</taxon>
        <taxon>Pseudomonadota</taxon>
        <taxon>Alphaproteobacteria</taxon>
        <taxon>Sphingomonadales</taxon>
        <taxon>Erythrobacteraceae</taxon>
        <taxon>Alteriqipengyuania</taxon>
    </lineage>
</organism>
<dbReference type="CDD" id="cd02440">
    <property type="entry name" value="AdoMet_MTases"/>
    <property type="match status" value="1"/>
</dbReference>
<proteinExistence type="predicted"/>
<comment type="caution">
    <text evidence="1">The sequence shown here is derived from an EMBL/GenBank/DDBJ whole genome shotgun (WGS) entry which is preliminary data.</text>
</comment>
<sequence>MNEMVTQKKLADAQIEAFYHDEFVEDQVRDFGNLNDADSGGKAIVDIGGGCGFFARSLTDVHGYRTRVLDMDTRSVAKCHEIGVDAELGDALAPVPTGDEDVVCFNLILHHLVGKNEAETRRLQLQALKAWHGKARRVFVNEYIYQSFVPHLSGRWIFEITSSSLLSAVGSAIGKVVPALRANTFGVGVRFRSNEQWRELFAEAGYKVVGHAEGKPEPISPPLRGLLIKTIRRDSYLLEPTAVA</sequence>
<evidence type="ECO:0008006" key="3">
    <source>
        <dbReference type="Google" id="ProtNLM"/>
    </source>
</evidence>
<evidence type="ECO:0000313" key="1">
    <source>
        <dbReference type="EMBL" id="MBY8336630.1"/>
    </source>
</evidence>
<evidence type="ECO:0000313" key="2">
    <source>
        <dbReference type="Proteomes" id="UP000759298"/>
    </source>
</evidence>
<accession>A0ABS7PC45</accession>
<gene>
    <name evidence="1" type="ORF">KYN89_06180</name>
</gene>
<protein>
    <recommendedName>
        <fullName evidence="3">Methyltransferase domain-containing protein</fullName>
    </recommendedName>
</protein>
<dbReference type="RefSeq" id="WP_222824294.1">
    <property type="nucleotide sequence ID" value="NZ_JAHWXP010000002.1"/>
</dbReference>
<reference evidence="1 2" key="1">
    <citation type="submission" date="2021-07" db="EMBL/GenBank/DDBJ databases">
        <title>Alteriqipengyuania abyssalis NZ-12B nov, sp.nov isolated from deep sea sponge in pacific ocean.</title>
        <authorList>
            <person name="Tareen S."/>
            <person name="Wink J."/>
        </authorList>
    </citation>
    <scope>NUCLEOTIDE SEQUENCE [LARGE SCALE GENOMIC DNA]</scope>
    <source>
        <strain evidence="1 2">NZ-12B</strain>
    </source>
</reference>
<dbReference type="Gene3D" id="3.40.50.150">
    <property type="entry name" value="Vaccinia Virus protein VP39"/>
    <property type="match status" value="1"/>
</dbReference>